<sequence>MSQILASSSALDVGMSDRAVADINGKDEGSRRIETLLIDLDDTLYQVRQAPELVRENIQAYMKTALKIPPQDIEKICLEYYTNYGTTMAGLVANGYQIDFDHWHAAVHGTLPYEQMLQEDRPLRQLLQSIDLPKYVFTNADKKHAETCLRLLDISDLFKGVICFESLMEEGRKQGIVTDNKPIICKPNKVAFKMALEAAGAKAATTAFFDDSARNVAAGHAAGLFSVLVGKTGTDCKADLEMLSLHNLREAMPGLWQQPPDSQHPEVVYAHPPLTGPTAAAMAQGVPDIPGDILEEYRRRAIKVAAGE</sequence>
<dbReference type="EMBL" id="CAUYUE010000009">
    <property type="protein sequence ID" value="CAK0783719.1"/>
    <property type="molecule type" value="Genomic_DNA"/>
</dbReference>
<dbReference type="Pfam" id="PF00702">
    <property type="entry name" value="Hydrolase"/>
    <property type="match status" value="1"/>
</dbReference>
<evidence type="ECO:0000313" key="2">
    <source>
        <dbReference type="Proteomes" id="UP001314263"/>
    </source>
</evidence>
<dbReference type="InterPro" id="IPR006439">
    <property type="entry name" value="HAD-SF_hydro_IA"/>
</dbReference>
<accession>A0AAV1I8M5</accession>
<evidence type="ECO:0000313" key="1">
    <source>
        <dbReference type="EMBL" id="CAK0783719.1"/>
    </source>
</evidence>
<dbReference type="NCBIfam" id="TIGR01993">
    <property type="entry name" value="Pyr-5-nucltdase"/>
    <property type="match status" value="1"/>
</dbReference>
<dbReference type="InterPro" id="IPR023214">
    <property type="entry name" value="HAD_sf"/>
</dbReference>
<reference evidence="1 2" key="1">
    <citation type="submission" date="2023-10" db="EMBL/GenBank/DDBJ databases">
        <authorList>
            <person name="Maclean D."/>
            <person name="Macfadyen A."/>
        </authorList>
    </citation>
    <scope>NUCLEOTIDE SEQUENCE [LARGE SCALE GENOMIC DNA]</scope>
</reference>
<dbReference type="PANTHER" id="PTHR12725">
    <property type="entry name" value="HALOACID DEHALOGENASE-LIKE HYDROLASE"/>
    <property type="match status" value="1"/>
</dbReference>
<dbReference type="Gene3D" id="3.40.50.1000">
    <property type="entry name" value="HAD superfamily/HAD-like"/>
    <property type="match status" value="1"/>
</dbReference>
<dbReference type="InterPro" id="IPR010237">
    <property type="entry name" value="Pyr-5-nucltdase"/>
</dbReference>
<dbReference type="Proteomes" id="UP001314263">
    <property type="component" value="Unassembled WGS sequence"/>
</dbReference>
<name>A0AAV1I8M5_9CHLO</name>
<dbReference type="NCBIfam" id="TIGR01509">
    <property type="entry name" value="HAD-SF-IA-v3"/>
    <property type="match status" value="1"/>
</dbReference>
<keyword evidence="2" id="KW-1185">Reference proteome</keyword>
<dbReference type="SFLD" id="SFLDS00003">
    <property type="entry name" value="Haloacid_Dehalogenase"/>
    <property type="match status" value="1"/>
</dbReference>
<organism evidence="1 2">
    <name type="scientific">Coccomyxa viridis</name>
    <dbReference type="NCBI Taxonomy" id="1274662"/>
    <lineage>
        <taxon>Eukaryota</taxon>
        <taxon>Viridiplantae</taxon>
        <taxon>Chlorophyta</taxon>
        <taxon>core chlorophytes</taxon>
        <taxon>Trebouxiophyceae</taxon>
        <taxon>Trebouxiophyceae incertae sedis</taxon>
        <taxon>Coccomyxaceae</taxon>
        <taxon>Coccomyxa</taxon>
    </lineage>
</organism>
<dbReference type="InterPro" id="IPR036412">
    <property type="entry name" value="HAD-like_sf"/>
</dbReference>
<protein>
    <submittedName>
        <fullName evidence="1">Uncharacterized protein</fullName>
    </submittedName>
</protein>
<comment type="caution">
    <text evidence="1">The sequence shown here is derived from an EMBL/GenBank/DDBJ whole genome shotgun (WGS) entry which is preliminary data.</text>
</comment>
<dbReference type="SFLD" id="SFLDG01132">
    <property type="entry name" value="C1.5.3:_5'-Nucleotidase_Like"/>
    <property type="match status" value="1"/>
</dbReference>
<gene>
    <name evidence="1" type="ORF">CVIRNUC_006918</name>
</gene>
<proteinExistence type="predicted"/>
<dbReference type="AlphaFoldDB" id="A0AAV1I8M5"/>
<dbReference type="SFLD" id="SFLDG01129">
    <property type="entry name" value="C1.5:_HAD__Beta-PGM__Phosphata"/>
    <property type="match status" value="1"/>
</dbReference>
<dbReference type="SUPFAM" id="SSF56784">
    <property type="entry name" value="HAD-like"/>
    <property type="match status" value="1"/>
</dbReference>
<dbReference type="PANTHER" id="PTHR12725:SF117">
    <property type="entry name" value="HALOACID DEHALOGENASE-LIKE HYDROLASE"/>
    <property type="match status" value="1"/>
</dbReference>
<dbReference type="Gene3D" id="1.10.150.450">
    <property type="match status" value="1"/>
</dbReference>